<evidence type="ECO:0000313" key="11">
    <source>
        <dbReference type="Proteomes" id="UP000017559"/>
    </source>
</evidence>
<dbReference type="Gene3D" id="3.30.160.60">
    <property type="entry name" value="Classic Zinc Finger"/>
    <property type="match status" value="2"/>
</dbReference>
<keyword evidence="11" id="KW-1185">Reference proteome</keyword>
<dbReference type="HOGENOM" id="CLU_1065918_0_0_1"/>
<evidence type="ECO:0000256" key="2">
    <source>
        <dbReference type="ARBA" id="ARBA00022723"/>
    </source>
</evidence>
<evidence type="ECO:0000256" key="7">
    <source>
        <dbReference type="PROSITE-ProRule" id="PRU00042"/>
    </source>
</evidence>
<evidence type="ECO:0000313" key="10">
    <source>
        <dbReference type="EMBL" id="ESK83528.1"/>
    </source>
</evidence>
<keyword evidence="3" id="KW-0677">Repeat</keyword>
<dbReference type="PANTHER" id="PTHR14003:SF19">
    <property type="entry name" value="YY2 TRANSCRIPTION FACTOR"/>
    <property type="match status" value="1"/>
</dbReference>
<organism evidence="10 11">
    <name type="scientific">Moniliophthora roreri (strain MCA 2997)</name>
    <name type="common">Cocoa frosty pod rot fungus</name>
    <name type="synonym">Crinipellis roreri</name>
    <dbReference type="NCBI Taxonomy" id="1381753"/>
    <lineage>
        <taxon>Eukaryota</taxon>
        <taxon>Fungi</taxon>
        <taxon>Dikarya</taxon>
        <taxon>Basidiomycota</taxon>
        <taxon>Agaricomycotina</taxon>
        <taxon>Agaricomycetes</taxon>
        <taxon>Agaricomycetidae</taxon>
        <taxon>Agaricales</taxon>
        <taxon>Marasmiineae</taxon>
        <taxon>Marasmiaceae</taxon>
        <taxon>Moniliophthora</taxon>
    </lineage>
</organism>
<dbReference type="AlphaFoldDB" id="V2W9P9"/>
<evidence type="ECO:0000256" key="8">
    <source>
        <dbReference type="SAM" id="MobiDB-lite"/>
    </source>
</evidence>
<feature type="region of interest" description="Disordered" evidence="8">
    <location>
        <begin position="1"/>
        <end position="58"/>
    </location>
</feature>
<name>V2W9P9_MONRO</name>
<feature type="region of interest" description="Disordered" evidence="8">
    <location>
        <begin position="238"/>
        <end position="261"/>
    </location>
</feature>
<feature type="domain" description="C2H2-type" evidence="9">
    <location>
        <begin position="210"/>
        <end position="240"/>
    </location>
</feature>
<dbReference type="GO" id="GO:0000785">
    <property type="term" value="C:chromatin"/>
    <property type="evidence" value="ECO:0007669"/>
    <property type="project" value="TreeGrafter"/>
</dbReference>
<dbReference type="InterPro" id="IPR036236">
    <property type="entry name" value="Znf_C2H2_sf"/>
</dbReference>
<dbReference type="Pfam" id="PF00096">
    <property type="entry name" value="zf-C2H2"/>
    <property type="match status" value="2"/>
</dbReference>
<evidence type="ECO:0000256" key="5">
    <source>
        <dbReference type="ARBA" id="ARBA00022833"/>
    </source>
</evidence>
<reference evidence="10 11" key="1">
    <citation type="journal article" date="2014" name="BMC Genomics">
        <title>Genome and secretome analysis of the hemibiotrophic fungal pathogen, Moniliophthora roreri, which causes frosty pod rot disease of cacao: mechanisms of the biotrophic and necrotrophic phases.</title>
        <authorList>
            <person name="Meinhardt L.W."/>
            <person name="Costa G.G.L."/>
            <person name="Thomazella D.P.T."/>
            <person name="Teixeira P.J.P.L."/>
            <person name="Carazzolle M.F."/>
            <person name="Schuster S.C."/>
            <person name="Carlson J.E."/>
            <person name="Guiltinan M.J."/>
            <person name="Mieczkowski P."/>
            <person name="Farmer A."/>
            <person name="Ramaraj T."/>
            <person name="Crozier J."/>
            <person name="Davis R.E."/>
            <person name="Shao J."/>
            <person name="Melnick R.L."/>
            <person name="Pereira G.A.G."/>
            <person name="Bailey B.A."/>
        </authorList>
    </citation>
    <scope>NUCLEOTIDE SEQUENCE [LARGE SCALE GENOMIC DNA]</scope>
    <source>
        <strain evidence="10 11">MCA 2997</strain>
    </source>
</reference>
<dbReference type="GO" id="GO:0000978">
    <property type="term" value="F:RNA polymerase II cis-regulatory region sequence-specific DNA binding"/>
    <property type="evidence" value="ECO:0007669"/>
    <property type="project" value="TreeGrafter"/>
</dbReference>
<comment type="caution">
    <text evidence="10">The sequence shown here is derived from an EMBL/GenBank/DDBJ whole genome shotgun (WGS) entry which is preliminary data.</text>
</comment>
<dbReference type="SUPFAM" id="SSF57667">
    <property type="entry name" value="beta-beta-alpha zinc fingers"/>
    <property type="match status" value="1"/>
</dbReference>
<dbReference type="FunFam" id="3.30.160.60:FF:000145">
    <property type="entry name" value="Zinc finger protein 574"/>
    <property type="match status" value="1"/>
</dbReference>
<dbReference type="PROSITE" id="PS00028">
    <property type="entry name" value="ZINC_FINGER_C2H2_1"/>
    <property type="match status" value="2"/>
</dbReference>
<dbReference type="PANTHER" id="PTHR14003">
    <property type="entry name" value="TRANSCRIPTIONAL REPRESSOR PROTEIN YY"/>
    <property type="match status" value="1"/>
</dbReference>
<dbReference type="PROSITE" id="PS50157">
    <property type="entry name" value="ZINC_FINGER_C2H2_2"/>
    <property type="match status" value="2"/>
</dbReference>
<dbReference type="EMBL" id="AWSO01001523">
    <property type="protein sequence ID" value="ESK83528.1"/>
    <property type="molecule type" value="Genomic_DNA"/>
</dbReference>
<evidence type="ECO:0000256" key="4">
    <source>
        <dbReference type="ARBA" id="ARBA00022771"/>
    </source>
</evidence>
<evidence type="ECO:0000256" key="1">
    <source>
        <dbReference type="ARBA" id="ARBA00004123"/>
    </source>
</evidence>
<evidence type="ECO:0000256" key="6">
    <source>
        <dbReference type="ARBA" id="ARBA00023242"/>
    </source>
</evidence>
<comment type="subcellular location">
    <subcellularLocation>
        <location evidence="1">Nucleus</location>
    </subcellularLocation>
</comment>
<dbReference type="GO" id="GO:0000981">
    <property type="term" value="F:DNA-binding transcription factor activity, RNA polymerase II-specific"/>
    <property type="evidence" value="ECO:0007669"/>
    <property type="project" value="TreeGrafter"/>
</dbReference>
<dbReference type="OrthoDB" id="6077919at2759"/>
<sequence length="261" mass="30397">MDDQQRENEDRQVVLPSISRIFDNRSRAPSSLTLPPLPIEPSPQTQRRTETWPQLPLPNKYTTSHDYHYLTRQHVPDPHTSALQTDKVLSDLRQTRENSSIMPHYPNDPYYHSYSDSDFGRRYDNSYMTSSTPHDYHMLQRSRSQHTYESYNLRHQSSSPVLYHPYSMYDRNDPDSVSNAKHQCRFCGKRFSRPSGLEIHMTTHTGEKPYVCPEEGCGRSFSVRSNMRRHVRIVHQNPPLAGTMTSDSSEDGDHNMREASV</sequence>
<protein>
    <submittedName>
        <fullName evidence="10">C2h2 conidiation transcription factor</fullName>
    </submittedName>
</protein>
<keyword evidence="4 7" id="KW-0863">Zinc-finger</keyword>
<proteinExistence type="predicted"/>
<accession>V2W9P9</accession>
<dbReference type="InterPro" id="IPR013087">
    <property type="entry name" value="Znf_C2H2_type"/>
</dbReference>
<dbReference type="GO" id="GO:0005667">
    <property type="term" value="C:transcription regulator complex"/>
    <property type="evidence" value="ECO:0007669"/>
    <property type="project" value="TreeGrafter"/>
</dbReference>
<keyword evidence="6" id="KW-0539">Nucleus</keyword>
<evidence type="ECO:0000256" key="3">
    <source>
        <dbReference type="ARBA" id="ARBA00022737"/>
    </source>
</evidence>
<feature type="compositionally biased region" description="Basic and acidic residues" evidence="8">
    <location>
        <begin position="251"/>
        <end position="261"/>
    </location>
</feature>
<dbReference type="FunFam" id="3.30.160.60:FF:000690">
    <property type="entry name" value="Zinc finger protein 354C"/>
    <property type="match status" value="1"/>
</dbReference>
<gene>
    <name evidence="10" type="ORF">Moror_4847</name>
</gene>
<evidence type="ECO:0000259" key="9">
    <source>
        <dbReference type="PROSITE" id="PS50157"/>
    </source>
</evidence>
<keyword evidence="2" id="KW-0479">Metal-binding</keyword>
<feature type="domain" description="C2H2-type" evidence="9">
    <location>
        <begin position="182"/>
        <end position="209"/>
    </location>
</feature>
<dbReference type="KEGG" id="mrr:Moror_4847"/>
<dbReference type="GO" id="GO:0031519">
    <property type="term" value="C:PcG protein complex"/>
    <property type="evidence" value="ECO:0007669"/>
    <property type="project" value="TreeGrafter"/>
</dbReference>
<keyword evidence="5" id="KW-0862">Zinc</keyword>
<dbReference type="GO" id="GO:0008270">
    <property type="term" value="F:zinc ion binding"/>
    <property type="evidence" value="ECO:0007669"/>
    <property type="project" value="UniProtKB-KW"/>
</dbReference>
<feature type="compositionally biased region" description="Basic and acidic residues" evidence="8">
    <location>
        <begin position="1"/>
        <end position="12"/>
    </location>
</feature>
<dbReference type="Proteomes" id="UP000017559">
    <property type="component" value="Unassembled WGS sequence"/>
</dbReference>
<dbReference type="SMART" id="SM00355">
    <property type="entry name" value="ZnF_C2H2"/>
    <property type="match status" value="2"/>
</dbReference>